<dbReference type="PANTHER" id="PTHR11102">
    <property type="entry name" value="SEL-1-LIKE PROTEIN"/>
    <property type="match status" value="1"/>
</dbReference>
<organism evidence="1 2">
    <name type="scientific">Bacteroides xylanisolvens</name>
    <dbReference type="NCBI Taxonomy" id="371601"/>
    <lineage>
        <taxon>Bacteria</taxon>
        <taxon>Pseudomonadati</taxon>
        <taxon>Bacteroidota</taxon>
        <taxon>Bacteroidia</taxon>
        <taxon>Bacteroidales</taxon>
        <taxon>Bacteroidaceae</taxon>
        <taxon>Bacteroides</taxon>
    </lineage>
</organism>
<name>A0A415I109_9BACE</name>
<dbReference type="SUPFAM" id="SSF81901">
    <property type="entry name" value="HCP-like"/>
    <property type="match status" value="2"/>
</dbReference>
<evidence type="ECO:0000313" key="2">
    <source>
        <dbReference type="Proteomes" id="UP000284417"/>
    </source>
</evidence>
<dbReference type="AlphaFoldDB" id="A0A415I109"/>
<dbReference type="EMBL" id="QROC01000002">
    <property type="protein sequence ID" value="RHL01334.1"/>
    <property type="molecule type" value="Genomic_DNA"/>
</dbReference>
<dbReference type="PANTHER" id="PTHR11102:SF160">
    <property type="entry name" value="ERAD-ASSOCIATED E3 UBIQUITIN-PROTEIN LIGASE COMPONENT HRD3"/>
    <property type="match status" value="1"/>
</dbReference>
<dbReference type="Pfam" id="PF08238">
    <property type="entry name" value="Sel1"/>
    <property type="match status" value="6"/>
</dbReference>
<dbReference type="InterPro" id="IPR006597">
    <property type="entry name" value="Sel1-like"/>
</dbReference>
<dbReference type="SMART" id="SM00671">
    <property type="entry name" value="SEL1"/>
    <property type="match status" value="6"/>
</dbReference>
<proteinExistence type="predicted"/>
<sequence length="422" mass="47436">MKHSEAVAVAIDKIWKSYDKEQMWEGYELLRQAAEEGDADACCYLGRCHLGEDFVWCGAEFPVDEEQASQLIKESVRRGSADGVLCALRTGNLSPAVQKTMPFASLEEAFTTVIQQAQAGDAFSQYVVGNAMFYGDYLVIRGEEENRKYNSEDEYYAFAYPIAAKYYENSFDNGLPAAFGNYRTIYESGLADIDDVVYEDYLKLLADTGDPLTCNDYGKLLEDEYDDAEGAFHYYSMAVERGDVQSAYNVAVCYGTGYGVAEDLDKAFENYMIAAKAGNAKAQFQVGNFYFEGRGNITQDYAKAVIWLDKAYHNMDDEDSWQPAAELAICYQNGLGTFQDDDTAFEFLSEIEGNDRLDEVWEPLDAMVLNALGVAYGFGRGTEQNIPQAIEYFDLAIEYDSEEAKRNKACFKKTLFGAWKMR</sequence>
<dbReference type="Gene3D" id="1.25.40.10">
    <property type="entry name" value="Tetratricopeptide repeat domain"/>
    <property type="match status" value="2"/>
</dbReference>
<comment type="caution">
    <text evidence="1">The sequence shown here is derived from an EMBL/GenBank/DDBJ whole genome shotgun (WGS) entry which is preliminary data.</text>
</comment>
<evidence type="ECO:0000313" key="1">
    <source>
        <dbReference type="EMBL" id="RHL01334.1"/>
    </source>
</evidence>
<dbReference type="InterPro" id="IPR050767">
    <property type="entry name" value="Sel1_AlgK"/>
</dbReference>
<gene>
    <name evidence="1" type="ORF">DW042_02050</name>
</gene>
<protein>
    <submittedName>
        <fullName evidence="1">Sel1 repeat family protein</fullName>
    </submittedName>
</protein>
<dbReference type="InterPro" id="IPR011990">
    <property type="entry name" value="TPR-like_helical_dom_sf"/>
</dbReference>
<reference evidence="1 2" key="1">
    <citation type="submission" date="2018-08" db="EMBL/GenBank/DDBJ databases">
        <title>A genome reference for cultivated species of the human gut microbiota.</title>
        <authorList>
            <person name="Zou Y."/>
            <person name="Xue W."/>
            <person name="Luo G."/>
        </authorList>
    </citation>
    <scope>NUCLEOTIDE SEQUENCE [LARGE SCALE GENOMIC DNA]</scope>
    <source>
        <strain evidence="1 2">AF39-6AC</strain>
    </source>
</reference>
<dbReference type="Proteomes" id="UP000284417">
    <property type="component" value="Unassembled WGS sequence"/>
</dbReference>
<accession>A0A415I109</accession>
<dbReference type="RefSeq" id="WP_118407199.1">
    <property type="nucleotide sequence ID" value="NZ_JAHOFO010000013.1"/>
</dbReference>